<feature type="binding site" evidence="6">
    <location>
        <position position="148"/>
    </location>
    <ligand>
        <name>Fe cation</name>
        <dbReference type="ChEBI" id="CHEBI:24875"/>
    </ligand>
</feature>
<dbReference type="Gene3D" id="3.90.45.10">
    <property type="entry name" value="Peptide deformylase"/>
    <property type="match status" value="1"/>
</dbReference>
<protein>
    <recommendedName>
        <fullName evidence="6">Peptide deformylase</fullName>
        <shortName evidence="6">PDF</shortName>
        <ecNumber evidence="6">3.5.1.88</ecNumber>
    </recommendedName>
    <alternativeName>
        <fullName evidence="6">Polypeptide deformylase</fullName>
    </alternativeName>
</protein>
<comment type="catalytic activity">
    <reaction evidence="6">
        <text>N-terminal N-formyl-L-methionyl-[peptide] + H2O = N-terminal L-methionyl-[peptide] + formate</text>
        <dbReference type="Rhea" id="RHEA:24420"/>
        <dbReference type="Rhea" id="RHEA-COMP:10639"/>
        <dbReference type="Rhea" id="RHEA-COMP:10640"/>
        <dbReference type="ChEBI" id="CHEBI:15377"/>
        <dbReference type="ChEBI" id="CHEBI:15740"/>
        <dbReference type="ChEBI" id="CHEBI:49298"/>
        <dbReference type="ChEBI" id="CHEBI:64731"/>
        <dbReference type="EC" id="3.5.1.88"/>
    </reaction>
</comment>
<feature type="active site" evidence="6">
    <location>
        <position position="145"/>
    </location>
</feature>
<organism evidence="7 8">
    <name type="scientific">Romeriopsis navalis LEGE 11480</name>
    <dbReference type="NCBI Taxonomy" id="2777977"/>
    <lineage>
        <taxon>Bacteria</taxon>
        <taxon>Bacillati</taxon>
        <taxon>Cyanobacteriota</taxon>
        <taxon>Cyanophyceae</taxon>
        <taxon>Leptolyngbyales</taxon>
        <taxon>Leptolyngbyaceae</taxon>
        <taxon>Romeriopsis</taxon>
        <taxon>Romeriopsis navalis</taxon>
    </lineage>
</organism>
<reference evidence="7" key="1">
    <citation type="submission" date="2020-10" db="EMBL/GenBank/DDBJ databases">
        <authorList>
            <person name="Castelo-Branco R."/>
            <person name="Eusebio N."/>
            <person name="Adriana R."/>
            <person name="Vieira A."/>
            <person name="Brugerolle De Fraissinette N."/>
            <person name="Rezende De Castro R."/>
            <person name="Schneider M.P."/>
            <person name="Vasconcelos V."/>
            <person name="Leao P.N."/>
        </authorList>
    </citation>
    <scope>NUCLEOTIDE SEQUENCE</scope>
    <source>
        <strain evidence="7">LEGE 11480</strain>
    </source>
</reference>
<keyword evidence="3 6" id="KW-0378">Hydrolase</keyword>
<dbReference type="NCBIfam" id="TIGR00079">
    <property type="entry name" value="pept_deformyl"/>
    <property type="match status" value="1"/>
</dbReference>
<keyword evidence="2 6" id="KW-0479">Metal-binding</keyword>
<evidence type="ECO:0000256" key="3">
    <source>
        <dbReference type="ARBA" id="ARBA00022801"/>
    </source>
</evidence>
<dbReference type="GO" id="GO:0006412">
    <property type="term" value="P:translation"/>
    <property type="evidence" value="ECO:0007669"/>
    <property type="project" value="UniProtKB-UniRule"/>
</dbReference>
<feature type="binding site" evidence="6">
    <location>
        <position position="144"/>
    </location>
    <ligand>
        <name>Fe cation</name>
        <dbReference type="ChEBI" id="CHEBI:24875"/>
    </ligand>
</feature>
<dbReference type="PANTHER" id="PTHR10458">
    <property type="entry name" value="PEPTIDE DEFORMYLASE"/>
    <property type="match status" value="1"/>
</dbReference>
<feature type="binding site" evidence="6">
    <location>
        <position position="102"/>
    </location>
    <ligand>
        <name>Fe cation</name>
        <dbReference type="ChEBI" id="CHEBI:24875"/>
    </ligand>
</feature>
<dbReference type="AlphaFoldDB" id="A0A928VNJ5"/>
<dbReference type="SUPFAM" id="SSF56420">
    <property type="entry name" value="Peptide deformylase"/>
    <property type="match status" value="1"/>
</dbReference>
<accession>A0A928VNJ5</accession>
<dbReference type="PANTHER" id="PTHR10458:SF21">
    <property type="entry name" value="PEPTIDE DEFORMYLASE"/>
    <property type="match status" value="1"/>
</dbReference>
<proteinExistence type="inferred from homology"/>
<dbReference type="PIRSF" id="PIRSF004749">
    <property type="entry name" value="Pep_def"/>
    <property type="match status" value="1"/>
</dbReference>
<evidence type="ECO:0000256" key="5">
    <source>
        <dbReference type="ARBA" id="ARBA00023004"/>
    </source>
</evidence>
<sequence>MCDAPLEIITLGHPVLRQMAQPVEHIHAPEIQQLIDQLIALADHSNGVGIAASQVGIPLQIMIIASHPTPRYPAAPSMPPTALINPQIVACSDAIDVDWEGCLSVPNCRAQVPRHRDVTVVYRDRTGAERTIEFTGFIARIFQHEYDHFQGIVFPDRIQTPESMVSEAVYQQILANAAPSTPNS</sequence>
<dbReference type="Proteomes" id="UP000625316">
    <property type="component" value="Unassembled WGS sequence"/>
</dbReference>
<dbReference type="InterPro" id="IPR036821">
    <property type="entry name" value="Peptide_deformylase_sf"/>
</dbReference>
<evidence type="ECO:0000256" key="6">
    <source>
        <dbReference type="HAMAP-Rule" id="MF_00163"/>
    </source>
</evidence>
<dbReference type="GO" id="GO:0046872">
    <property type="term" value="F:metal ion binding"/>
    <property type="evidence" value="ECO:0007669"/>
    <property type="project" value="UniProtKB-KW"/>
</dbReference>
<keyword evidence="8" id="KW-1185">Reference proteome</keyword>
<comment type="function">
    <text evidence="6">Removes the formyl group from the N-terminal Met of newly synthesized proteins. Requires at least a dipeptide for an efficient rate of reaction. N-terminal L-methionine is a prerequisite for activity but the enzyme has broad specificity at other positions.</text>
</comment>
<dbReference type="InterPro" id="IPR023635">
    <property type="entry name" value="Peptide_deformylase"/>
</dbReference>
<dbReference type="EMBL" id="JADEXQ010000020">
    <property type="protein sequence ID" value="MBE9029677.1"/>
    <property type="molecule type" value="Genomic_DNA"/>
</dbReference>
<evidence type="ECO:0000256" key="2">
    <source>
        <dbReference type="ARBA" id="ARBA00022723"/>
    </source>
</evidence>
<keyword evidence="4 6" id="KW-0648">Protein biosynthesis</keyword>
<dbReference type="HAMAP" id="MF_00163">
    <property type="entry name" value="Pep_deformylase"/>
    <property type="match status" value="1"/>
</dbReference>
<dbReference type="FunFam" id="3.90.45.10:FF:000003">
    <property type="entry name" value="Peptide deformylase"/>
    <property type="match status" value="1"/>
</dbReference>
<dbReference type="EC" id="3.5.1.88" evidence="6"/>
<comment type="similarity">
    <text evidence="1 6">Belongs to the polypeptide deformylase family.</text>
</comment>
<dbReference type="PRINTS" id="PR01576">
    <property type="entry name" value="PDEFORMYLASE"/>
</dbReference>
<dbReference type="NCBIfam" id="NF001159">
    <property type="entry name" value="PRK00150.1-3"/>
    <property type="match status" value="1"/>
</dbReference>
<evidence type="ECO:0000313" key="8">
    <source>
        <dbReference type="Proteomes" id="UP000625316"/>
    </source>
</evidence>
<comment type="cofactor">
    <cofactor evidence="6">
        <name>Fe(2+)</name>
        <dbReference type="ChEBI" id="CHEBI:29033"/>
    </cofactor>
    <text evidence="6">Binds 1 Fe(2+) ion.</text>
</comment>
<evidence type="ECO:0000313" key="7">
    <source>
        <dbReference type="EMBL" id="MBE9029677.1"/>
    </source>
</evidence>
<evidence type="ECO:0000256" key="4">
    <source>
        <dbReference type="ARBA" id="ARBA00022917"/>
    </source>
</evidence>
<dbReference type="CDD" id="cd00487">
    <property type="entry name" value="Pep_deformylase"/>
    <property type="match status" value="1"/>
</dbReference>
<dbReference type="Pfam" id="PF01327">
    <property type="entry name" value="Pep_deformylase"/>
    <property type="match status" value="1"/>
</dbReference>
<keyword evidence="5 6" id="KW-0408">Iron</keyword>
<name>A0A928VNJ5_9CYAN</name>
<dbReference type="GO" id="GO:0042586">
    <property type="term" value="F:peptide deformylase activity"/>
    <property type="evidence" value="ECO:0007669"/>
    <property type="project" value="UniProtKB-UniRule"/>
</dbReference>
<comment type="caution">
    <text evidence="7">The sequence shown here is derived from an EMBL/GenBank/DDBJ whole genome shotgun (WGS) entry which is preliminary data.</text>
</comment>
<gene>
    <name evidence="6 7" type="primary">def</name>
    <name evidence="7" type="ORF">IQ266_08035</name>
</gene>
<evidence type="ECO:0000256" key="1">
    <source>
        <dbReference type="ARBA" id="ARBA00010759"/>
    </source>
</evidence>